<dbReference type="SUPFAM" id="SSF49562">
    <property type="entry name" value="C2 domain (Calcium/lipid-binding domain, CaLB)"/>
    <property type="match status" value="2"/>
</dbReference>
<name>A0ABD3X799_SINWO</name>
<feature type="domain" description="C2" evidence="5">
    <location>
        <begin position="1534"/>
        <end position="1656"/>
    </location>
</feature>
<comment type="caution">
    <text evidence="6">The sequence shown here is derived from an EMBL/GenBank/DDBJ whole genome shotgun (WGS) entry which is preliminary data.</text>
</comment>
<dbReference type="Pfam" id="PF00168">
    <property type="entry name" value="C2"/>
    <property type="match status" value="2"/>
</dbReference>
<organism evidence="6 7">
    <name type="scientific">Sinanodonta woodiana</name>
    <name type="common">Chinese pond mussel</name>
    <name type="synonym">Anodonta woodiana</name>
    <dbReference type="NCBI Taxonomy" id="1069815"/>
    <lineage>
        <taxon>Eukaryota</taxon>
        <taxon>Metazoa</taxon>
        <taxon>Spiralia</taxon>
        <taxon>Lophotrochozoa</taxon>
        <taxon>Mollusca</taxon>
        <taxon>Bivalvia</taxon>
        <taxon>Autobranchia</taxon>
        <taxon>Heteroconchia</taxon>
        <taxon>Palaeoheterodonta</taxon>
        <taxon>Unionida</taxon>
        <taxon>Unionoidea</taxon>
        <taxon>Unionidae</taxon>
        <taxon>Unioninae</taxon>
        <taxon>Sinanodonta</taxon>
    </lineage>
</organism>
<protein>
    <recommendedName>
        <fullName evidence="5">C2 domain-containing protein</fullName>
    </recommendedName>
</protein>
<keyword evidence="2" id="KW-0677">Repeat</keyword>
<feature type="compositionally biased region" description="Polar residues" evidence="4">
    <location>
        <begin position="778"/>
        <end position="787"/>
    </location>
</feature>
<feature type="domain" description="C2" evidence="5">
    <location>
        <begin position="1672"/>
        <end position="1805"/>
    </location>
</feature>
<feature type="region of interest" description="Disordered" evidence="4">
    <location>
        <begin position="895"/>
        <end position="925"/>
    </location>
</feature>
<feature type="compositionally biased region" description="Polar residues" evidence="4">
    <location>
        <begin position="1466"/>
        <end position="1481"/>
    </location>
</feature>
<feature type="region of interest" description="Disordered" evidence="4">
    <location>
        <begin position="1123"/>
        <end position="1160"/>
    </location>
</feature>
<evidence type="ECO:0000256" key="4">
    <source>
        <dbReference type="SAM" id="MobiDB-lite"/>
    </source>
</evidence>
<feature type="region of interest" description="Disordered" evidence="4">
    <location>
        <begin position="1001"/>
        <end position="1025"/>
    </location>
</feature>
<dbReference type="FunFam" id="2.60.40.150:FF:000006">
    <property type="entry name" value="Synaptotagmin-like 5, isoform CRA_a"/>
    <property type="match status" value="1"/>
</dbReference>
<feature type="region of interest" description="Disordered" evidence="4">
    <location>
        <begin position="1427"/>
        <end position="1488"/>
    </location>
</feature>
<dbReference type="Gene3D" id="2.60.40.150">
    <property type="entry name" value="C2 domain"/>
    <property type="match status" value="2"/>
</dbReference>
<evidence type="ECO:0000256" key="3">
    <source>
        <dbReference type="ARBA" id="ARBA00023136"/>
    </source>
</evidence>
<feature type="compositionally biased region" description="Basic and acidic residues" evidence="4">
    <location>
        <begin position="1135"/>
        <end position="1154"/>
    </location>
</feature>
<dbReference type="InterPro" id="IPR035892">
    <property type="entry name" value="C2_domain_sf"/>
</dbReference>
<dbReference type="CDD" id="cd04020">
    <property type="entry name" value="C2B_SLP_1-2-3-4"/>
    <property type="match status" value="1"/>
</dbReference>
<dbReference type="InterPro" id="IPR043567">
    <property type="entry name" value="SYTL1-5_C2B"/>
</dbReference>
<keyword evidence="7" id="KW-1185">Reference proteome</keyword>
<feature type="region of interest" description="Disordered" evidence="4">
    <location>
        <begin position="1274"/>
        <end position="1296"/>
    </location>
</feature>
<feature type="region of interest" description="Disordered" evidence="4">
    <location>
        <begin position="679"/>
        <end position="728"/>
    </location>
</feature>
<sequence length="1841" mass="203944">MEVSQRPIGRNMLERFRNFVAEAAAAATSVSVSRPEGFTAEVEGPRSHSGLQRVSEQFEEGRKGTECQNPFTKLSSETAGKVYCDLSIKAVDPNFAQDSEIKISQLSHLPNITSTAVGKDMSSIMDRSTYSNAHQNQFAGSSLSNTASHSIHGSCVDVVNNLACDTLSGNQSSIHSHVIKYADVSSKDNTEITTQKGSKGMTLLDTTLPVRNRYLSERSVSDADSIGSFNLSPITPIPQSSLEANTGVYTITYFDSDDALEDPAVEEPENDDCVIQWTEESKSTQIDERPQSLTLDKDQNRGEVPREMDYTGIKEEVIPGYSSLWYVQGIDASKEEFDRLFNQEDKIMKSSKGGYLTRSSSEDSDVLSIIHEQDEEAEMSMENVETREEHILYDAYSASEGGITDALKPNNKSAFDCKKQPSHFLDIPEIRDSSSVLFAEHSVKINQEVSNEESFISLDLSNIPDISLDDILAVNRKMFAVGDSDDGDLEEILAYCMGSCQESQQQHKELPKPNKSSTSDTDIASLDISQKKKATREHTAEKEQVYLSEVFQHPHEQTVVEGKEFSTRCFVEPSLLNENACTSDDTAKSVSHKMFTLQHPKEVSAKSVSAKMDTPQQPTEVSARLVSAKMDTPQQPTEVCVKSVSAKMDTPQHPTEVSVNSVSTKMGTPQHITEVSAKSVSVKMGTPQHPKEVSVKSVSAKMDTPQHTTEVSAKSVSAKMDTPQHPTEVSAKSLSAMMDATHHPKEVSAKSVSAKMGTMQHPAEVSVKSVSAEMDTPQHPTEVSAKSVSAKMDTPQQPTELSVKSVSAKMDTPQHPKEVSAKSVSAKMDTPQHPTEVSAKSVSAKMDTPQHPKEVSAKSVSAKMDTPQHPTEVSVNSVSAKMDTPQHPTEVSVKSVSAKMDTPQHPKEVSAKSVSAKMDTPQHPTEVSVNSVSAKMDTPQHPTEVSVKSVSAKMDTPQHPTEVSAKSLSAMMDATHHPKEVSAKSVSAKMDTPQNPTEVSVKSVSAKMDTPQHPKEVSSKSMSAKMDTIHHPKEVSVKSVSAKMGTMQHPTEVTDFKDDSISVNDEKSLSQVIAEHPDEVVRECKEEKQTHDITAVHLYSECDNKSNLISDLIIEHDQFSEHLSKNSHRTPTDQSSERLEHQISVDQSTSERQKSQISIDQDTRVAPHEEDVIEQEEQVVRDKTISTNDLEVSMNKLPHERTVIEESNVVCDPEKSSKNTAEWSLGYLSLESHVIDSVIISEQMFLPECIDYVIQPPEEFSDVDHMAPSTACHSVASQQDGDDLHQHQVSQQDADDLHQHQPLQQDADYLSTHVSEDAADAEIGLNVKDPQTLEKVETQKRGEKWDDMHVNKANIVLTLSSGLDSCSEEFVGKIGKKENIVNETDSAFHPDQNLADAQDGKEGLFSFQESSKACFMIPMIGADMVETEKRTAPVERSESSASQDDSGHVSLPTSVDHTPEHKRTDSGYSQSSIPSTRSTATDRSEEEDIDTLVASAKSNFGSRGNLLSVIADSRESIVSYYSDAGDISHSNIPVTGEVLFGLNYNYKTGMLEIAVKQCKAIAPADTKRKRSDPYVKTYLLPDKTRSGKRKTKVKKHTLSPIFDEVLKYSVSKSELENRTLWLSVWHNDRFGRNDFLGEVTINFDYYKFDDPTPRWYPLQERMDSQQPSMLTYKGDLILSICFVTTPDNKKGQQNVDRGQLHVMIKEAHNLTAVKSNGYSDPFCKGYLLPERHRNSKQKTPVVKKNCNPVWNYKMVFEDMSRTELAERCLELTIWDHEKLASNDFLGGVRLNLGTGLYQGKLVDWMDSKGEEISLWQAILDRPNLWIDSTLILRPNMQKRKF</sequence>
<evidence type="ECO:0000259" key="5">
    <source>
        <dbReference type="PROSITE" id="PS50004"/>
    </source>
</evidence>
<comment type="subcellular location">
    <subcellularLocation>
        <location evidence="1">Membrane</location>
    </subcellularLocation>
</comment>
<evidence type="ECO:0000313" key="6">
    <source>
        <dbReference type="EMBL" id="KAL3881625.1"/>
    </source>
</evidence>
<evidence type="ECO:0000256" key="2">
    <source>
        <dbReference type="ARBA" id="ARBA00022737"/>
    </source>
</evidence>
<feature type="region of interest" description="Disordered" evidence="4">
    <location>
        <begin position="504"/>
        <end position="540"/>
    </location>
</feature>
<keyword evidence="3" id="KW-0472">Membrane</keyword>
<feature type="compositionally biased region" description="Polar residues" evidence="4">
    <location>
        <begin position="832"/>
        <end position="841"/>
    </location>
</feature>
<dbReference type="SMART" id="SM00239">
    <property type="entry name" value="C2"/>
    <property type="match status" value="2"/>
</dbReference>
<feature type="compositionally biased region" description="Polar residues" evidence="4">
    <location>
        <begin position="652"/>
        <end position="665"/>
    </location>
</feature>
<dbReference type="InterPro" id="IPR000008">
    <property type="entry name" value="C2_dom"/>
</dbReference>
<dbReference type="EMBL" id="JBJQND010000003">
    <property type="protein sequence ID" value="KAL3881625.1"/>
    <property type="molecule type" value="Genomic_DNA"/>
</dbReference>
<dbReference type="CDD" id="cd08521">
    <property type="entry name" value="C2A_SLP"/>
    <property type="match status" value="1"/>
</dbReference>
<proteinExistence type="predicted"/>
<feature type="region of interest" description="Disordered" evidence="4">
    <location>
        <begin position="645"/>
        <end position="665"/>
    </location>
</feature>
<gene>
    <name evidence="6" type="ORF">ACJMK2_028041</name>
</gene>
<dbReference type="PANTHER" id="PTHR45716">
    <property type="entry name" value="BITESIZE, ISOFORM I"/>
    <property type="match status" value="1"/>
</dbReference>
<dbReference type="PROSITE" id="PS50004">
    <property type="entry name" value="C2"/>
    <property type="match status" value="2"/>
</dbReference>
<dbReference type="PANTHER" id="PTHR45716:SF2">
    <property type="entry name" value="BITESIZE, ISOFORM I"/>
    <property type="match status" value="1"/>
</dbReference>
<feature type="compositionally biased region" description="Polar residues" evidence="4">
    <location>
        <begin position="705"/>
        <end position="715"/>
    </location>
</feature>
<evidence type="ECO:0000256" key="1">
    <source>
        <dbReference type="ARBA" id="ARBA00004370"/>
    </source>
</evidence>
<feature type="compositionally biased region" description="Polar residues" evidence="4">
    <location>
        <begin position="794"/>
        <end position="805"/>
    </location>
</feature>
<dbReference type="GO" id="GO:0016020">
    <property type="term" value="C:membrane"/>
    <property type="evidence" value="ECO:0007669"/>
    <property type="project" value="UniProtKB-SubCell"/>
</dbReference>
<accession>A0ABD3X799</accession>
<evidence type="ECO:0000313" key="7">
    <source>
        <dbReference type="Proteomes" id="UP001634394"/>
    </source>
</evidence>
<reference evidence="6 7" key="1">
    <citation type="submission" date="2024-11" db="EMBL/GenBank/DDBJ databases">
        <title>Chromosome-level genome assembly of the freshwater bivalve Anodonta woodiana.</title>
        <authorList>
            <person name="Chen X."/>
        </authorList>
    </citation>
    <scope>NUCLEOTIDE SEQUENCE [LARGE SCALE GENOMIC DNA]</scope>
    <source>
        <strain evidence="6">MN2024</strain>
        <tissue evidence="6">Gills</tissue>
    </source>
</reference>
<feature type="compositionally biased region" description="Basic and acidic residues" evidence="4">
    <location>
        <begin position="1427"/>
        <end position="1438"/>
    </location>
</feature>
<feature type="region of interest" description="Disordered" evidence="4">
    <location>
        <begin position="771"/>
        <end position="871"/>
    </location>
</feature>
<dbReference type="Proteomes" id="UP001634394">
    <property type="component" value="Unassembled WGS sequence"/>
</dbReference>